<evidence type="ECO:0000256" key="1">
    <source>
        <dbReference type="SAM" id="MobiDB-lite"/>
    </source>
</evidence>
<reference evidence="3" key="1">
    <citation type="journal article" date="2020" name="Cell">
        <title>Large-Scale Comparative Analyses of Tick Genomes Elucidate Their Genetic Diversity and Vector Capacities.</title>
        <authorList>
            <consortium name="Tick Genome and Microbiome Consortium (TIGMIC)"/>
            <person name="Jia N."/>
            <person name="Wang J."/>
            <person name="Shi W."/>
            <person name="Du L."/>
            <person name="Sun Y."/>
            <person name="Zhan W."/>
            <person name="Jiang J.F."/>
            <person name="Wang Q."/>
            <person name="Zhang B."/>
            <person name="Ji P."/>
            <person name="Bell-Sakyi L."/>
            <person name="Cui X.M."/>
            <person name="Yuan T.T."/>
            <person name="Jiang B.G."/>
            <person name="Yang W.F."/>
            <person name="Lam T.T."/>
            <person name="Chang Q.C."/>
            <person name="Ding S.J."/>
            <person name="Wang X.J."/>
            <person name="Zhu J.G."/>
            <person name="Ruan X.D."/>
            <person name="Zhao L."/>
            <person name="Wei J.T."/>
            <person name="Ye R.Z."/>
            <person name="Que T.C."/>
            <person name="Du C.H."/>
            <person name="Zhou Y.H."/>
            <person name="Cheng J.X."/>
            <person name="Dai P.F."/>
            <person name="Guo W.B."/>
            <person name="Han X.H."/>
            <person name="Huang E.J."/>
            <person name="Li L.F."/>
            <person name="Wei W."/>
            <person name="Gao Y.C."/>
            <person name="Liu J.Z."/>
            <person name="Shao H.Z."/>
            <person name="Wang X."/>
            <person name="Wang C.C."/>
            <person name="Yang T.C."/>
            <person name="Huo Q.B."/>
            <person name="Li W."/>
            <person name="Chen H.Y."/>
            <person name="Chen S.E."/>
            <person name="Zhou L.G."/>
            <person name="Ni X.B."/>
            <person name="Tian J.H."/>
            <person name="Sheng Y."/>
            <person name="Liu T."/>
            <person name="Pan Y.S."/>
            <person name="Xia L.Y."/>
            <person name="Li J."/>
            <person name="Zhao F."/>
            <person name="Cao W.C."/>
        </authorList>
    </citation>
    <scope>NUCLEOTIDE SEQUENCE</scope>
    <source>
        <strain evidence="3">Rsan-2018</strain>
    </source>
</reference>
<dbReference type="Gene3D" id="4.10.410.10">
    <property type="entry name" value="Pancreatic trypsin inhibitor Kunitz domain"/>
    <property type="match status" value="1"/>
</dbReference>
<evidence type="ECO:0008006" key="5">
    <source>
        <dbReference type="Google" id="ProtNLM"/>
    </source>
</evidence>
<protein>
    <recommendedName>
        <fullName evidence="5">Pancreatic trypsin inhibitor</fullName>
    </recommendedName>
</protein>
<feature type="region of interest" description="Disordered" evidence="1">
    <location>
        <begin position="1"/>
        <end position="65"/>
    </location>
</feature>
<keyword evidence="4" id="KW-1185">Reference proteome</keyword>
<keyword evidence="2" id="KW-0472">Membrane</keyword>
<evidence type="ECO:0000313" key="3">
    <source>
        <dbReference type="EMBL" id="KAH7972708.1"/>
    </source>
</evidence>
<name>A0A9D4T5S3_RHISA</name>
<dbReference type="AlphaFoldDB" id="A0A9D4T5S3"/>
<feature type="compositionally biased region" description="Low complexity" evidence="1">
    <location>
        <begin position="243"/>
        <end position="255"/>
    </location>
</feature>
<reference evidence="3" key="2">
    <citation type="submission" date="2021-09" db="EMBL/GenBank/DDBJ databases">
        <authorList>
            <person name="Jia N."/>
            <person name="Wang J."/>
            <person name="Shi W."/>
            <person name="Du L."/>
            <person name="Sun Y."/>
            <person name="Zhan W."/>
            <person name="Jiang J."/>
            <person name="Wang Q."/>
            <person name="Zhang B."/>
            <person name="Ji P."/>
            <person name="Sakyi L.B."/>
            <person name="Cui X."/>
            <person name="Yuan T."/>
            <person name="Jiang B."/>
            <person name="Yang W."/>
            <person name="Lam T.T.-Y."/>
            <person name="Chang Q."/>
            <person name="Ding S."/>
            <person name="Wang X."/>
            <person name="Zhu J."/>
            <person name="Ruan X."/>
            <person name="Zhao L."/>
            <person name="Wei J."/>
            <person name="Que T."/>
            <person name="Du C."/>
            <person name="Cheng J."/>
            <person name="Dai P."/>
            <person name="Han X."/>
            <person name="Huang E."/>
            <person name="Gao Y."/>
            <person name="Liu J."/>
            <person name="Shao H."/>
            <person name="Ye R."/>
            <person name="Li L."/>
            <person name="Wei W."/>
            <person name="Wang X."/>
            <person name="Wang C."/>
            <person name="Huo Q."/>
            <person name="Li W."/>
            <person name="Guo W."/>
            <person name="Chen H."/>
            <person name="Chen S."/>
            <person name="Zhou L."/>
            <person name="Zhou L."/>
            <person name="Ni X."/>
            <person name="Tian J."/>
            <person name="Zhou Y."/>
            <person name="Sheng Y."/>
            <person name="Liu T."/>
            <person name="Pan Y."/>
            <person name="Xia L."/>
            <person name="Li J."/>
            <person name="Zhao F."/>
            <person name="Cao W."/>
        </authorList>
    </citation>
    <scope>NUCLEOTIDE SEQUENCE</scope>
    <source>
        <strain evidence="3">Rsan-2018</strain>
        <tissue evidence="3">Larvae</tissue>
    </source>
</reference>
<gene>
    <name evidence="3" type="ORF">HPB52_015856</name>
</gene>
<dbReference type="EMBL" id="JABSTV010001247">
    <property type="protein sequence ID" value="KAH7972708.1"/>
    <property type="molecule type" value="Genomic_DNA"/>
</dbReference>
<dbReference type="GO" id="GO:0004867">
    <property type="term" value="F:serine-type endopeptidase inhibitor activity"/>
    <property type="evidence" value="ECO:0007669"/>
    <property type="project" value="InterPro"/>
</dbReference>
<feature type="transmembrane region" description="Helical" evidence="2">
    <location>
        <begin position="155"/>
        <end position="175"/>
    </location>
</feature>
<dbReference type="InterPro" id="IPR036880">
    <property type="entry name" value="Kunitz_BPTI_sf"/>
</dbReference>
<evidence type="ECO:0000313" key="4">
    <source>
        <dbReference type="Proteomes" id="UP000821837"/>
    </source>
</evidence>
<proteinExistence type="predicted"/>
<keyword evidence="2" id="KW-1133">Transmembrane helix</keyword>
<dbReference type="VEuPathDB" id="VectorBase:RSAN_038827"/>
<sequence>MVGSSKKRKSSLRAPSPHSRERRVSFVVPSVGESTTHTDGPPAAPAPTPPAGVPPAAPHPYGGDVAPWNQNSPYYESMGAPMRSSTAAFFGSWSCGPLAEQATAAYGPFWVRPAPLGSRWFQAIQPFSGPELFSEVSVHNDDDDAKTAPATLRNICVASITAVILAVVILVALVAESSVPIIETGPSEMSRVAERFHSGEAGIAAPWQPTNPPEATRKSVSVAPRPSTSSPRRVTNRQRVLPAAPRRAASTTTRRMTIQMASTRRPSGNRTLPHQCSSHFYTYCTTAVREFYYSASSHACLSTEVDSVHLCNHGSNRFPNLGSCLASCVHGGRGEPHDRCYENALFGTCTRQDVAETWWSYKGSACAAWNFPLGKCPSMGLGVYHSRRDCERSCLPRQESGNTTASAHRRCQTPVAVTCTLNTLKYPYFADMRAQGSVRCVKASNHTLRHRRCLIGSNRFNTIASCERSCVHL</sequence>
<comment type="caution">
    <text evidence="3">The sequence shown here is derived from an EMBL/GenBank/DDBJ whole genome shotgun (WGS) entry which is preliminary data.</text>
</comment>
<evidence type="ECO:0000256" key="2">
    <source>
        <dbReference type="SAM" id="Phobius"/>
    </source>
</evidence>
<organism evidence="3 4">
    <name type="scientific">Rhipicephalus sanguineus</name>
    <name type="common">Brown dog tick</name>
    <name type="synonym">Ixodes sanguineus</name>
    <dbReference type="NCBI Taxonomy" id="34632"/>
    <lineage>
        <taxon>Eukaryota</taxon>
        <taxon>Metazoa</taxon>
        <taxon>Ecdysozoa</taxon>
        <taxon>Arthropoda</taxon>
        <taxon>Chelicerata</taxon>
        <taxon>Arachnida</taxon>
        <taxon>Acari</taxon>
        <taxon>Parasitiformes</taxon>
        <taxon>Ixodida</taxon>
        <taxon>Ixodoidea</taxon>
        <taxon>Ixodidae</taxon>
        <taxon>Rhipicephalinae</taxon>
        <taxon>Rhipicephalus</taxon>
        <taxon>Rhipicephalus</taxon>
    </lineage>
</organism>
<feature type="compositionally biased region" description="Pro residues" evidence="1">
    <location>
        <begin position="42"/>
        <end position="58"/>
    </location>
</feature>
<dbReference type="SUPFAM" id="SSF57362">
    <property type="entry name" value="BPTI-like"/>
    <property type="match status" value="1"/>
</dbReference>
<keyword evidence="2" id="KW-0812">Transmembrane</keyword>
<feature type="compositionally biased region" description="Basic residues" evidence="1">
    <location>
        <begin position="1"/>
        <end position="11"/>
    </location>
</feature>
<accession>A0A9D4T5S3</accession>
<dbReference type="Proteomes" id="UP000821837">
    <property type="component" value="Chromosome 11"/>
</dbReference>
<feature type="region of interest" description="Disordered" evidence="1">
    <location>
        <begin position="202"/>
        <end position="255"/>
    </location>
</feature>